<accession>A0A8D2G5B5</accession>
<protein>
    <submittedName>
        <fullName evidence="1">Uncharacterized protein</fullName>
    </submittedName>
</protein>
<organism evidence="1 2">
    <name type="scientific">Theropithecus gelada</name>
    <name type="common">Gelada baboon</name>
    <dbReference type="NCBI Taxonomy" id="9565"/>
    <lineage>
        <taxon>Eukaryota</taxon>
        <taxon>Metazoa</taxon>
        <taxon>Chordata</taxon>
        <taxon>Craniata</taxon>
        <taxon>Vertebrata</taxon>
        <taxon>Euteleostomi</taxon>
        <taxon>Mammalia</taxon>
        <taxon>Eutheria</taxon>
        <taxon>Euarchontoglires</taxon>
        <taxon>Primates</taxon>
        <taxon>Haplorrhini</taxon>
        <taxon>Catarrhini</taxon>
        <taxon>Cercopithecidae</taxon>
        <taxon>Cercopithecinae</taxon>
        <taxon>Theropithecus</taxon>
    </lineage>
</organism>
<keyword evidence="2" id="KW-1185">Reference proteome</keyword>
<name>A0A8D2G5B5_THEGE</name>
<sequence length="56" mass="6257">MFGYTQQKFKECNPSQNWPFSGEAWESSSMVSPLQMSTHSSLVNPAFRCLPSGPCI</sequence>
<evidence type="ECO:0000313" key="2">
    <source>
        <dbReference type="Proteomes" id="UP000694411"/>
    </source>
</evidence>
<dbReference type="AlphaFoldDB" id="A0A8D2G5B5"/>
<evidence type="ECO:0000313" key="1">
    <source>
        <dbReference type="Ensembl" id="ENSTGEP00000033148.1"/>
    </source>
</evidence>
<proteinExistence type="predicted"/>
<dbReference type="Proteomes" id="UP000694411">
    <property type="component" value="Chromosome 14"/>
</dbReference>
<dbReference type="Ensembl" id="ENSTGET00000039368.1">
    <property type="protein sequence ID" value="ENSTGEP00000033148.1"/>
    <property type="gene ID" value="ENSTGEG00000026491.1"/>
</dbReference>
<reference evidence="1" key="1">
    <citation type="submission" date="2018-05" db="EMBL/GenBank/DDBJ databases">
        <title>Whole genome of Theropithecus gelada.</title>
        <authorList>
            <person name="Chiou K.L."/>
            <person name="Snyder-Mackler N."/>
        </authorList>
    </citation>
    <scope>NUCLEOTIDE SEQUENCE [LARGE SCALE GENOMIC DNA]</scope>
</reference>
<reference evidence="1" key="2">
    <citation type="submission" date="2025-08" db="UniProtKB">
        <authorList>
            <consortium name="Ensembl"/>
        </authorList>
    </citation>
    <scope>IDENTIFICATION</scope>
</reference>
<reference evidence="1" key="3">
    <citation type="submission" date="2025-09" db="UniProtKB">
        <authorList>
            <consortium name="Ensembl"/>
        </authorList>
    </citation>
    <scope>IDENTIFICATION</scope>
</reference>